<dbReference type="AlphaFoldDB" id="A0A5N7MW04"/>
<protein>
    <recommendedName>
        <fullName evidence="1">DUF6894 domain-containing protein</fullName>
    </recommendedName>
</protein>
<gene>
    <name evidence="2" type="ORF">FS320_38110</name>
</gene>
<dbReference type="RefSeq" id="WP_152717471.1">
    <property type="nucleotide sequence ID" value="NZ_VOSJ01000441.1"/>
</dbReference>
<dbReference type="OrthoDB" id="7575967at2"/>
<feature type="domain" description="DUF6894" evidence="1">
    <location>
        <begin position="3"/>
        <end position="70"/>
    </location>
</feature>
<proteinExistence type="predicted"/>
<sequence length="89" mass="9874">MPRYFFNVIDGRSIIDNQGSELAGLKEARVEAIQLAGAILRDEGDTFWNGEEWHMNVTDASGQSVLKLCFSADDQGIAPEEDREVETQA</sequence>
<keyword evidence="3" id="KW-1185">Reference proteome</keyword>
<reference evidence="2 3" key="1">
    <citation type="journal article" date="2019" name="Syst. Appl. Microbiol.">
        <title>Microvirga tunisiensis sp. nov., a root nodule symbiotic bacterium isolated from Lupinus micranthus and L. luteus grown in Northern Tunisia.</title>
        <authorList>
            <person name="Msaddak A."/>
            <person name="Rejili M."/>
            <person name="Duran D."/>
            <person name="Mars M."/>
            <person name="Palacios J.M."/>
            <person name="Ruiz-Argueso T."/>
            <person name="Rey L."/>
            <person name="Imperial J."/>
        </authorList>
    </citation>
    <scope>NUCLEOTIDE SEQUENCE [LARGE SCALE GENOMIC DNA]</scope>
    <source>
        <strain evidence="2 3">Lmie10</strain>
    </source>
</reference>
<dbReference type="Proteomes" id="UP000403266">
    <property type="component" value="Unassembled WGS sequence"/>
</dbReference>
<evidence type="ECO:0000259" key="1">
    <source>
        <dbReference type="Pfam" id="PF21834"/>
    </source>
</evidence>
<dbReference type="EMBL" id="VOSK01000414">
    <property type="protein sequence ID" value="MPR30649.1"/>
    <property type="molecule type" value="Genomic_DNA"/>
</dbReference>
<evidence type="ECO:0000313" key="3">
    <source>
        <dbReference type="Proteomes" id="UP000403266"/>
    </source>
</evidence>
<comment type="caution">
    <text evidence="2">The sequence shown here is derived from an EMBL/GenBank/DDBJ whole genome shotgun (WGS) entry which is preliminary data.</text>
</comment>
<evidence type="ECO:0000313" key="2">
    <source>
        <dbReference type="EMBL" id="MPR30649.1"/>
    </source>
</evidence>
<dbReference type="Pfam" id="PF21834">
    <property type="entry name" value="DUF6894"/>
    <property type="match status" value="1"/>
</dbReference>
<organism evidence="2 3">
    <name type="scientific">Microvirga tunisiensis</name>
    <dbReference type="NCBI Taxonomy" id="2108360"/>
    <lineage>
        <taxon>Bacteria</taxon>
        <taxon>Pseudomonadati</taxon>
        <taxon>Pseudomonadota</taxon>
        <taxon>Alphaproteobacteria</taxon>
        <taxon>Hyphomicrobiales</taxon>
        <taxon>Methylobacteriaceae</taxon>
        <taxon>Microvirga</taxon>
    </lineage>
</organism>
<name>A0A5N7MW04_9HYPH</name>
<accession>A0A5N7MW04</accession>
<dbReference type="InterPro" id="IPR054189">
    <property type="entry name" value="DUF6894"/>
</dbReference>